<reference evidence="2 3" key="1">
    <citation type="submission" date="2024-08" db="EMBL/GenBank/DDBJ databases">
        <authorList>
            <person name="Lu H."/>
        </authorList>
    </citation>
    <scope>NUCLEOTIDE SEQUENCE [LARGE SCALE GENOMIC DNA]</scope>
    <source>
        <strain evidence="2 3">BYS78W</strain>
    </source>
</reference>
<comment type="caution">
    <text evidence="2">The sequence shown here is derived from an EMBL/GenBank/DDBJ whole genome shotgun (WGS) entry which is preliminary data.</text>
</comment>
<keyword evidence="3" id="KW-1185">Reference proteome</keyword>
<name>A0ABW7HFZ7_9BURK</name>
<dbReference type="Proteomes" id="UP001606134">
    <property type="component" value="Unassembled WGS sequence"/>
</dbReference>
<gene>
    <name evidence="2" type="ORF">ACG04R_18945</name>
</gene>
<protein>
    <submittedName>
        <fullName evidence="2">Uncharacterized protein</fullName>
    </submittedName>
</protein>
<evidence type="ECO:0000313" key="2">
    <source>
        <dbReference type="EMBL" id="MFG6488770.1"/>
    </source>
</evidence>
<evidence type="ECO:0000313" key="3">
    <source>
        <dbReference type="Proteomes" id="UP001606134"/>
    </source>
</evidence>
<accession>A0ABW7HFZ7</accession>
<feature type="compositionally biased region" description="Polar residues" evidence="1">
    <location>
        <begin position="55"/>
        <end position="68"/>
    </location>
</feature>
<sequence>MAALAFLTSGIGCWWMATDGNSVEVRNGRISVDERALPNSQSSSSIVAQKDVFSGPNSGEQRPSQQQPKGAAEHPSAPLIETALNSESQVGIKVRRFRDASSAQLSGMTYGGSVVAFELRGPYIGLKRWTAMMLSSWPRRLVLKSLDLTHTEGDDNSGKDVEARVEFLFIPAGSSP</sequence>
<evidence type="ECO:0000256" key="1">
    <source>
        <dbReference type="SAM" id="MobiDB-lite"/>
    </source>
</evidence>
<proteinExistence type="predicted"/>
<organism evidence="2 3">
    <name type="scientific">Pelomonas candidula</name>
    <dbReference type="NCBI Taxonomy" id="3299025"/>
    <lineage>
        <taxon>Bacteria</taxon>
        <taxon>Pseudomonadati</taxon>
        <taxon>Pseudomonadota</taxon>
        <taxon>Betaproteobacteria</taxon>
        <taxon>Burkholderiales</taxon>
        <taxon>Sphaerotilaceae</taxon>
        <taxon>Roseateles</taxon>
    </lineage>
</organism>
<dbReference type="EMBL" id="JBIGIC010000010">
    <property type="protein sequence ID" value="MFG6488770.1"/>
    <property type="molecule type" value="Genomic_DNA"/>
</dbReference>
<feature type="compositionally biased region" description="Polar residues" evidence="1">
    <location>
        <begin position="38"/>
        <end position="47"/>
    </location>
</feature>
<feature type="region of interest" description="Disordered" evidence="1">
    <location>
        <begin position="36"/>
        <end position="75"/>
    </location>
</feature>